<evidence type="ECO:0000313" key="4">
    <source>
        <dbReference type="Proteomes" id="UP000004816"/>
    </source>
</evidence>
<dbReference type="InterPro" id="IPR012336">
    <property type="entry name" value="Thioredoxin-like_fold"/>
</dbReference>
<gene>
    <name evidence="3" type="ORF">HMPREF9336_02260</name>
</gene>
<protein>
    <recommendedName>
        <fullName evidence="2">Thioredoxin-like fold domain-containing protein</fullName>
    </recommendedName>
</protein>
<keyword evidence="1" id="KW-0732">Signal</keyword>
<dbReference type="Proteomes" id="UP000004816">
    <property type="component" value="Unassembled WGS sequence"/>
</dbReference>
<feature type="chain" id="PRO_5003203014" description="Thioredoxin-like fold domain-containing protein" evidence="1">
    <location>
        <begin position="27"/>
        <end position="195"/>
    </location>
</feature>
<dbReference type="HOGENOM" id="CLU_000288_47_3_11"/>
<dbReference type="STRING" id="679197.HMPREF9336_02260"/>
<dbReference type="Pfam" id="PF13462">
    <property type="entry name" value="Thioredoxin_4"/>
    <property type="match status" value="1"/>
</dbReference>
<dbReference type="EMBL" id="ACZI02000002">
    <property type="protein sequence ID" value="EFV12886.2"/>
    <property type="molecule type" value="Genomic_DNA"/>
</dbReference>
<dbReference type="InterPro" id="IPR036249">
    <property type="entry name" value="Thioredoxin-like_sf"/>
</dbReference>
<dbReference type="AlphaFoldDB" id="E5XRY8"/>
<dbReference type="Gene3D" id="3.40.30.10">
    <property type="entry name" value="Glutaredoxin"/>
    <property type="match status" value="1"/>
</dbReference>
<keyword evidence="4" id="KW-1185">Reference proteome</keyword>
<comment type="caution">
    <text evidence="3">The sequence shown here is derived from an EMBL/GenBank/DDBJ whole genome shotgun (WGS) entry which is preliminary data.</text>
</comment>
<reference evidence="3 4" key="1">
    <citation type="journal article" date="2011" name="Stand. Genomic Sci.">
        <title>High quality draft genome sequence of Segniliparus rugosus CDC 945(T)= (ATCC BAA-974(T)).</title>
        <authorList>
            <person name="Earl A.M."/>
            <person name="Desjardins C.A."/>
            <person name="Fitzgerald M.G."/>
            <person name="Arachchi H.M."/>
            <person name="Zeng Q."/>
            <person name="Mehta T."/>
            <person name="Griggs A."/>
            <person name="Birren B.W."/>
            <person name="Toney N.C."/>
            <person name="Carr J."/>
            <person name="Posey J."/>
            <person name="Butler W.R."/>
        </authorList>
    </citation>
    <scope>NUCLEOTIDE SEQUENCE [LARGE SCALE GENOMIC DNA]</scope>
    <source>
        <strain evidence="4">ATCC BAA-974 / DSM 45345 / CCUG 50838 / CIP 108380 / JCM 13579 / CDC 945</strain>
    </source>
</reference>
<dbReference type="RefSeq" id="WP_021030283.1">
    <property type="nucleotide sequence ID" value="NZ_KI391953.1"/>
</dbReference>
<dbReference type="CDD" id="cd02972">
    <property type="entry name" value="DsbA_family"/>
    <property type="match status" value="1"/>
</dbReference>
<evidence type="ECO:0000256" key="1">
    <source>
        <dbReference type="SAM" id="SignalP"/>
    </source>
</evidence>
<organism evidence="3 4">
    <name type="scientific">Segniliparus rugosus (strain ATCC BAA-974 / DSM 45345 / CCUG 50838 / CIP 108380 / JCM 13579 / CDC 945)</name>
    <dbReference type="NCBI Taxonomy" id="679197"/>
    <lineage>
        <taxon>Bacteria</taxon>
        <taxon>Bacillati</taxon>
        <taxon>Actinomycetota</taxon>
        <taxon>Actinomycetes</taxon>
        <taxon>Mycobacteriales</taxon>
        <taxon>Segniliparaceae</taxon>
        <taxon>Segniliparus</taxon>
    </lineage>
</organism>
<feature type="signal peptide" evidence="1">
    <location>
        <begin position="1"/>
        <end position="26"/>
    </location>
</feature>
<evidence type="ECO:0000313" key="3">
    <source>
        <dbReference type="EMBL" id="EFV12886.2"/>
    </source>
</evidence>
<name>E5XRY8_SEGRC</name>
<dbReference type="eggNOG" id="COG1651">
    <property type="taxonomic scope" value="Bacteria"/>
</dbReference>
<feature type="domain" description="Thioredoxin-like fold" evidence="2">
    <location>
        <begin position="30"/>
        <end position="183"/>
    </location>
</feature>
<proteinExistence type="predicted"/>
<dbReference type="SUPFAM" id="SSF52833">
    <property type="entry name" value="Thioredoxin-like"/>
    <property type="match status" value="1"/>
</dbReference>
<accession>E5XRY8</accession>
<sequence>MFRLRAVLPMAMVMALAPAFGSSAAAAPAPSVDVYEDFLCPYCAAFDQQYGSELENAARSGRIKLHYHFVNKLDRLSASGDYSSRAAGAARCVANLAPSRLAAFRSRLFAPDVQPEEEGDSDLSNGDLARISTEAGAGAAAACVRQGAQVATAKSEAAAQLAKLAAEGGRGVPSVAKNGKIVDVDDPAWLENLAS</sequence>
<evidence type="ECO:0000259" key="2">
    <source>
        <dbReference type="Pfam" id="PF13462"/>
    </source>
</evidence>